<evidence type="ECO:0000313" key="3">
    <source>
        <dbReference type="Proteomes" id="UP000076623"/>
    </source>
</evidence>
<dbReference type="KEGG" id="fpn:ABE65_002545"/>
<evidence type="ECO:0000313" key="2">
    <source>
        <dbReference type="EMBL" id="ANC75772.1"/>
    </source>
</evidence>
<name>A0A160IKK5_9BACL</name>
<evidence type="ECO:0000256" key="1">
    <source>
        <dbReference type="SAM" id="MobiDB-lite"/>
    </source>
</evidence>
<organism evidence="2 3">
    <name type="scientific">Fictibacillus phosphorivorans</name>
    <dbReference type="NCBI Taxonomy" id="1221500"/>
    <lineage>
        <taxon>Bacteria</taxon>
        <taxon>Bacillati</taxon>
        <taxon>Bacillota</taxon>
        <taxon>Bacilli</taxon>
        <taxon>Bacillales</taxon>
        <taxon>Fictibacillaceae</taxon>
        <taxon>Fictibacillus</taxon>
    </lineage>
</organism>
<dbReference type="Proteomes" id="UP000076623">
    <property type="component" value="Chromosome"/>
</dbReference>
<dbReference type="AlphaFoldDB" id="A0A160IKK5"/>
<gene>
    <name evidence="2" type="ORF">ABE65_002545</name>
</gene>
<dbReference type="EMBL" id="CP015378">
    <property type="protein sequence ID" value="ANC75772.1"/>
    <property type="molecule type" value="Genomic_DNA"/>
</dbReference>
<dbReference type="STRING" id="1221500.ABE65_002545"/>
<accession>A0A160IKK5</accession>
<protein>
    <submittedName>
        <fullName evidence="2">Uncharacterized protein</fullName>
    </submittedName>
</protein>
<sequence>MYFVFQSFFAVDRSVRCETPGGSAGQVRHLRAQGDEVAHRTPPGKRAPETEINNFNKQKSFPRNEIKKRYRTAPLFVTMNAYVFEFQAHSYLMLAGFPRSLGCTHASNWHAVSERGQNIYR</sequence>
<keyword evidence="3" id="KW-1185">Reference proteome</keyword>
<proteinExistence type="predicted"/>
<reference evidence="2 3" key="1">
    <citation type="submission" date="2016-04" db="EMBL/GenBank/DDBJ databases">
        <title>Complete genome sequence of Fictibacillus phosphorivorans G25-29, a strain toxic to nematodes.</title>
        <authorList>
            <person name="Zheng Z."/>
        </authorList>
    </citation>
    <scope>NUCLEOTIDE SEQUENCE [LARGE SCALE GENOMIC DNA]</scope>
    <source>
        <strain evidence="2 3">G25-29</strain>
    </source>
</reference>
<feature type="region of interest" description="Disordered" evidence="1">
    <location>
        <begin position="22"/>
        <end position="58"/>
    </location>
</feature>